<name>A0A0G0ZEY1_9BACT</name>
<accession>A0A0G0ZEY1</accession>
<dbReference type="AlphaFoldDB" id="A0A0G0ZEY1"/>
<gene>
    <name evidence="1" type="ORF">UV12_C0010G0046</name>
</gene>
<reference evidence="1 2" key="1">
    <citation type="journal article" date="2015" name="Nature">
        <title>rRNA introns, odd ribosomes, and small enigmatic genomes across a large radiation of phyla.</title>
        <authorList>
            <person name="Brown C.T."/>
            <person name="Hug L.A."/>
            <person name="Thomas B.C."/>
            <person name="Sharon I."/>
            <person name="Castelle C.J."/>
            <person name="Singh A."/>
            <person name="Wilkins M.J."/>
            <person name="Williams K.H."/>
            <person name="Banfield J.F."/>
        </authorList>
    </citation>
    <scope>NUCLEOTIDE SEQUENCE [LARGE SCALE GENOMIC DNA]</scope>
</reference>
<feature type="non-terminal residue" evidence="1">
    <location>
        <position position="1"/>
    </location>
</feature>
<evidence type="ECO:0000313" key="1">
    <source>
        <dbReference type="EMBL" id="KKS47229.1"/>
    </source>
</evidence>
<comment type="caution">
    <text evidence="1">The sequence shown here is derived from an EMBL/GenBank/DDBJ whole genome shotgun (WGS) entry which is preliminary data.</text>
</comment>
<dbReference type="EMBL" id="LCDG01000010">
    <property type="protein sequence ID" value="KKS47229.1"/>
    <property type="molecule type" value="Genomic_DNA"/>
</dbReference>
<proteinExistence type="predicted"/>
<dbReference type="Proteomes" id="UP000034704">
    <property type="component" value="Unassembled WGS sequence"/>
</dbReference>
<protein>
    <submittedName>
        <fullName evidence="1">Uncharacterized protein</fullName>
    </submittedName>
</protein>
<organism evidence="1 2">
    <name type="scientific">Candidatus Nomurabacteria bacterium GW2011_GWC2_42_20</name>
    <dbReference type="NCBI Taxonomy" id="1618756"/>
    <lineage>
        <taxon>Bacteria</taxon>
        <taxon>Candidatus Nomuraibacteriota</taxon>
    </lineage>
</organism>
<evidence type="ECO:0000313" key="2">
    <source>
        <dbReference type="Proteomes" id="UP000034704"/>
    </source>
</evidence>
<sequence>RNKKELWVLYQEALTSGLSGEEICNTLFWTVKNIALMKNARMDDNCGLNPFVATKARSFAKNYSQEEIASLSRSLVTIYHEDHRGGEPMNISLERFILDI</sequence>
<dbReference type="Gene3D" id="1.20.272.10">
    <property type="match status" value="1"/>
</dbReference>